<reference evidence="4" key="1">
    <citation type="journal article" date="2020" name="Stud. Mycol.">
        <title>101 Dothideomycetes genomes: a test case for predicting lifestyles and emergence of pathogens.</title>
        <authorList>
            <person name="Haridas S."/>
            <person name="Albert R."/>
            <person name="Binder M."/>
            <person name="Bloem J."/>
            <person name="Labutti K."/>
            <person name="Salamov A."/>
            <person name="Andreopoulos B."/>
            <person name="Baker S."/>
            <person name="Barry K."/>
            <person name="Bills G."/>
            <person name="Bluhm B."/>
            <person name="Cannon C."/>
            <person name="Castanera R."/>
            <person name="Culley D."/>
            <person name="Daum C."/>
            <person name="Ezra D."/>
            <person name="Gonzalez J."/>
            <person name="Henrissat B."/>
            <person name="Kuo A."/>
            <person name="Liang C."/>
            <person name="Lipzen A."/>
            <person name="Lutzoni F."/>
            <person name="Magnuson J."/>
            <person name="Mondo S."/>
            <person name="Nolan M."/>
            <person name="Ohm R."/>
            <person name="Pangilinan J."/>
            <person name="Park H.-J."/>
            <person name="Ramirez L."/>
            <person name="Alfaro M."/>
            <person name="Sun H."/>
            <person name="Tritt A."/>
            <person name="Yoshinaga Y."/>
            <person name="Zwiers L.-H."/>
            <person name="Turgeon B."/>
            <person name="Goodwin S."/>
            <person name="Spatafora J."/>
            <person name="Crous P."/>
            <person name="Grigoriev I."/>
        </authorList>
    </citation>
    <scope>NUCLEOTIDE SEQUENCE</scope>
    <source>
        <strain evidence="4">CBS 675.92</strain>
    </source>
</reference>
<organism evidence="4 5">
    <name type="scientific">Byssothecium circinans</name>
    <dbReference type="NCBI Taxonomy" id="147558"/>
    <lineage>
        <taxon>Eukaryota</taxon>
        <taxon>Fungi</taxon>
        <taxon>Dikarya</taxon>
        <taxon>Ascomycota</taxon>
        <taxon>Pezizomycotina</taxon>
        <taxon>Dothideomycetes</taxon>
        <taxon>Pleosporomycetidae</taxon>
        <taxon>Pleosporales</taxon>
        <taxon>Massarineae</taxon>
        <taxon>Massarinaceae</taxon>
        <taxon>Byssothecium</taxon>
    </lineage>
</organism>
<feature type="compositionally biased region" description="Low complexity" evidence="3">
    <location>
        <begin position="313"/>
        <end position="328"/>
    </location>
</feature>
<accession>A0A6A5TST5</accession>
<proteinExistence type="inferred from homology"/>
<dbReference type="InterPro" id="IPR019128">
    <property type="entry name" value="Dcc1"/>
</dbReference>
<dbReference type="AlphaFoldDB" id="A0A6A5TST5"/>
<dbReference type="PANTHER" id="PTHR13395">
    <property type="entry name" value="SISTER CHROMATID COHESION PROTEIN DCC1-RELATED"/>
    <property type="match status" value="1"/>
</dbReference>
<feature type="region of interest" description="Disordered" evidence="3">
    <location>
        <begin position="311"/>
        <end position="343"/>
    </location>
</feature>
<comment type="similarity">
    <text evidence="1">Belongs to the DCC1 family.</text>
</comment>
<dbReference type="GO" id="GO:0034088">
    <property type="term" value="P:maintenance of mitotic sister chromatid cohesion"/>
    <property type="evidence" value="ECO:0007669"/>
    <property type="project" value="TreeGrafter"/>
</dbReference>
<evidence type="ECO:0000256" key="2">
    <source>
        <dbReference type="ARBA" id="ARBA00022705"/>
    </source>
</evidence>
<feature type="compositionally biased region" description="Basic residues" evidence="3">
    <location>
        <begin position="329"/>
        <end position="343"/>
    </location>
</feature>
<evidence type="ECO:0000256" key="1">
    <source>
        <dbReference type="ARBA" id="ARBA00007017"/>
    </source>
</evidence>
<gene>
    <name evidence="4" type="ORF">CC80DRAFT_505043</name>
</gene>
<dbReference type="OrthoDB" id="5199543at2759"/>
<dbReference type="EMBL" id="ML976993">
    <property type="protein sequence ID" value="KAF1955711.1"/>
    <property type="molecule type" value="Genomic_DNA"/>
</dbReference>
<dbReference type="GO" id="GO:0000785">
    <property type="term" value="C:chromatin"/>
    <property type="evidence" value="ECO:0007669"/>
    <property type="project" value="TreeGrafter"/>
</dbReference>
<name>A0A6A5TST5_9PLEO</name>
<sequence>MATQQDQGGVPLAIAHDLQQFRLLELPPELVELIESPNPPLLSIKSLPPATAGTPNAKPAYAVLCTPDKSFQLRQVQTSNSLYVTQPTLEAHDDAIPAPTSRAIASCPATLELHPADGDAVSYLEAVLPVYDMIDGEVDAEENHKTKPGIFHNIPLSDGECEKAWGALVAFEMAGNSYRPTAKTLVQVWASVNAAALAEGVNLHTQFLMEDLAKLVGEEGYPISLATSLIQHLSNTEQGNRGEWTCLDQKTTLSFVGKMLLEAKRGSADYLTADFLDVWKDNLPEAWRQDVELKAIENAYELPSSATIRAKSKAGAASKADTAAPKAAASRKWHEKFAKTRKK</sequence>
<dbReference type="Pfam" id="PF09724">
    <property type="entry name" value="Dcc1"/>
    <property type="match status" value="1"/>
</dbReference>
<evidence type="ECO:0008006" key="6">
    <source>
        <dbReference type="Google" id="ProtNLM"/>
    </source>
</evidence>
<keyword evidence="5" id="KW-1185">Reference proteome</keyword>
<dbReference type="PANTHER" id="PTHR13395:SF6">
    <property type="entry name" value="SISTER CHROMATID COHESION PROTEIN DCC1"/>
    <property type="match status" value="1"/>
</dbReference>
<protein>
    <recommendedName>
        <fullName evidence="6">Sister chromatid cohesion protein-like protein Dcc1</fullName>
    </recommendedName>
</protein>
<dbReference type="GO" id="GO:0031390">
    <property type="term" value="C:Ctf18 RFC-like complex"/>
    <property type="evidence" value="ECO:0007669"/>
    <property type="project" value="InterPro"/>
</dbReference>
<evidence type="ECO:0000313" key="4">
    <source>
        <dbReference type="EMBL" id="KAF1955711.1"/>
    </source>
</evidence>
<evidence type="ECO:0000256" key="3">
    <source>
        <dbReference type="SAM" id="MobiDB-lite"/>
    </source>
</evidence>
<dbReference type="GO" id="GO:0000775">
    <property type="term" value="C:chromosome, centromeric region"/>
    <property type="evidence" value="ECO:0007669"/>
    <property type="project" value="TreeGrafter"/>
</dbReference>
<evidence type="ECO:0000313" key="5">
    <source>
        <dbReference type="Proteomes" id="UP000800035"/>
    </source>
</evidence>
<dbReference type="Proteomes" id="UP000800035">
    <property type="component" value="Unassembled WGS sequence"/>
</dbReference>
<keyword evidence="2" id="KW-0235">DNA replication</keyword>
<dbReference type="GO" id="GO:0006260">
    <property type="term" value="P:DNA replication"/>
    <property type="evidence" value="ECO:0007669"/>
    <property type="project" value="UniProtKB-KW"/>
</dbReference>